<evidence type="ECO:0000313" key="3">
    <source>
        <dbReference type="Proteomes" id="UP001064504"/>
    </source>
</evidence>
<keyword evidence="3" id="KW-1185">Reference proteome</keyword>
<evidence type="ECO:0000313" key="2">
    <source>
        <dbReference type="EMBL" id="UXH41118.1"/>
    </source>
</evidence>
<dbReference type="PROSITE" id="PS50053">
    <property type="entry name" value="UBIQUITIN_2"/>
    <property type="match status" value="1"/>
</dbReference>
<organism evidence="2 3">
    <name type="scientific">Pseudomonas promysalinigenes</name>
    <dbReference type="NCBI Taxonomy" id="485898"/>
    <lineage>
        <taxon>Bacteria</taxon>
        <taxon>Pseudomonadati</taxon>
        <taxon>Pseudomonadota</taxon>
        <taxon>Gammaproteobacteria</taxon>
        <taxon>Pseudomonadales</taxon>
        <taxon>Pseudomonadaceae</taxon>
        <taxon>Pseudomonas</taxon>
    </lineage>
</organism>
<proteinExistence type="predicted"/>
<dbReference type="InterPro" id="IPR019956">
    <property type="entry name" value="Ubiquitin_dom"/>
</dbReference>
<dbReference type="Proteomes" id="UP001064504">
    <property type="component" value="Chromosome"/>
</dbReference>
<dbReference type="EMBL" id="CP104557">
    <property type="protein sequence ID" value="UXH41118.1"/>
    <property type="molecule type" value="Genomic_DNA"/>
</dbReference>
<dbReference type="InterPro" id="IPR000626">
    <property type="entry name" value="Ubiquitin-like_dom"/>
</dbReference>
<gene>
    <name evidence="2" type="ORF">N5C08_06125</name>
</gene>
<dbReference type="InterPro" id="IPR050158">
    <property type="entry name" value="Ubiquitin_ubiquitin-like"/>
</dbReference>
<name>A0ABY6AQT9_9PSED</name>
<feature type="domain" description="Ubiquitin-like" evidence="1">
    <location>
        <begin position="1"/>
        <end position="74"/>
    </location>
</feature>
<dbReference type="InterPro" id="IPR029071">
    <property type="entry name" value="Ubiquitin-like_domsf"/>
</dbReference>
<evidence type="ECO:0000259" key="1">
    <source>
        <dbReference type="PROSITE" id="PS50053"/>
    </source>
</evidence>
<dbReference type="PRINTS" id="PR00348">
    <property type="entry name" value="UBIQUITIN"/>
</dbReference>
<dbReference type="Pfam" id="PF00240">
    <property type="entry name" value="ubiquitin"/>
    <property type="match status" value="1"/>
</dbReference>
<accession>A0ABY6AQT9</accession>
<dbReference type="Gene3D" id="3.10.20.90">
    <property type="entry name" value="Phosphatidylinositol 3-kinase Catalytic Subunit, Chain A, domain 1"/>
    <property type="match status" value="1"/>
</dbReference>
<dbReference type="RefSeq" id="WP_261744970.1">
    <property type="nucleotide sequence ID" value="NZ_CP104557.1"/>
</dbReference>
<dbReference type="SUPFAM" id="SSF54236">
    <property type="entry name" value="Ubiquitin-like"/>
    <property type="match status" value="1"/>
</dbReference>
<sequence>MNIFIKTLNGETFELEVEPSDTVLQVKEQILEKENIPTEQQRLLHAAQSLEDSKTLGDYNVLPGSKLDLVIRLR</sequence>
<dbReference type="SMART" id="SM00213">
    <property type="entry name" value="UBQ"/>
    <property type="match status" value="1"/>
</dbReference>
<dbReference type="PANTHER" id="PTHR10666">
    <property type="entry name" value="UBIQUITIN"/>
    <property type="match status" value="1"/>
</dbReference>
<protein>
    <submittedName>
        <fullName evidence="2">Ubiquitin-like domain-containing protein</fullName>
    </submittedName>
</protein>
<reference evidence="2" key="1">
    <citation type="submission" date="2022-09" db="EMBL/GenBank/DDBJ databases">
        <title>Complete genome sequence of Pseudomonas promysalinigenes strain RL-WG26, a newly isolated PGPR with the potential for plant salinity stress alleviation.</title>
        <authorList>
            <person name="Ren L."/>
            <person name="Wang G."/>
            <person name="Hu H."/>
        </authorList>
    </citation>
    <scope>NUCLEOTIDE SEQUENCE</scope>
    <source>
        <strain evidence="2">RL-WG26</strain>
    </source>
</reference>